<dbReference type="RefSeq" id="WP_344080832.1">
    <property type="nucleotide sequence ID" value="NZ_BAAALS010000011.1"/>
</dbReference>
<accession>A0ABN2KE14</accession>
<dbReference type="Proteomes" id="UP001500655">
    <property type="component" value="Unassembled WGS sequence"/>
</dbReference>
<gene>
    <name evidence="2" type="ORF">GCM10009681_26270</name>
</gene>
<evidence type="ECO:0000313" key="2">
    <source>
        <dbReference type="EMBL" id="GAA1753938.1"/>
    </source>
</evidence>
<dbReference type="EMBL" id="BAAALS010000011">
    <property type="protein sequence ID" value="GAA1753938.1"/>
    <property type="molecule type" value="Genomic_DNA"/>
</dbReference>
<sequence>MGDVHHDWDTLGPSQEPTVDLRVNPRDLGEAGAVVDRELADHLRPRAVELVRDCEDDLLTFGPRFTTSSVYAMRGTYQDALAQTLDNVRAYVTASQILIEAMQKIQSGYDSTDGATSGTFDGAVKAAMERAMGALAYENVQQANQYVSDVPDGSWDGKL</sequence>
<proteinExistence type="predicted"/>
<evidence type="ECO:0000313" key="3">
    <source>
        <dbReference type="Proteomes" id="UP001500655"/>
    </source>
</evidence>
<keyword evidence="3" id="KW-1185">Reference proteome</keyword>
<evidence type="ECO:0000256" key="1">
    <source>
        <dbReference type="SAM" id="MobiDB-lite"/>
    </source>
</evidence>
<organism evidence="2 3">
    <name type="scientific">Luedemannella helvata</name>
    <dbReference type="NCBI Taxonomy" id="349315"/>
    <lineage>
        <taxon>Bacteria</taxon>
        <taxon>Bacillati</taxon>
        <taxon>Actinomycetota</taxon>
        <taxon>Actinomycetes</taxon>
        <taxon>Micromonosporales</taxon>
        <taxon>Micromonosporaceae</taxon>
        <taxon>Luedemannella</taxon>
    </lineage>
</organism>
<reference evidence="2 3" key="1">
    <citation type="journal article" date="2019" name="Int. J. Syst. Evol. Microbiol.">
        <title>The Global Catalogue of Microorganisms (GCM) 10K type strain sequencing project: providing services to taxonomists for standard genome sequencing and annotation.</title>
        <authorList>
            <consortium name="The Broad Institute Genomics Platform"/>
            <consortium name="The Broad Institute Genome Sequencing Center for Infectious Disease"/>
            <person name="Wu L."/>
            <person name="Ma J."/>
        </authorList>
    </citation>
    <scope>NUCLEOTIDE SEQUENCE [LARGE SCALE GENOMIC DNA]</scope>
    <source>
        <strain evidence="2 3">JCM 13249</strain>
    </source>
</reference>
<name>A0ABN2KE14_9ACTN</name>
<protein>
    <submittedName>
        <fullName evidence="2">Uncharacterized protein</fullName>
    </submittedName>
</protein>
<comment type="caution">
    <text evidence="2">The sequence shown here is derived from an EMBL/GenBank/DDBJ whole genome shotgun (WGS) entry which is preliminary data.</text>
</comment>
<feature type="region of interest" description="Disordered" evidence="1">
    <location>
        <begin position="1"/>
        <end position="20"/>
    </location>
</feature>